<dbReference type="EMBL" id="JABFOF010000009">
    <property type="protein sequence ID" value="KAG2380823.1"/>
    <property type="molecule type" value="Genomic_DNA"/>
</dbReference>
<dbReference type="GO" id="GO:0009627">
    <property type="term" value="P:systemic acquired resistance"/>
    <property type="evidence" value="ECO:0007669"/>
    <property type="project" value="InterPro"/>
</dbReference>
<proteinExistence type="predicted"/>
<comment type="caution">
    <text evidence="2">The sequence shown here is derived from an EMBL/GenBank/DDBJ whole genome shotgun (WGS) entry which is preliminary data.</text>
</comment>
<sequence>MDVICQAKSGMGKTELAYQICNEFERFSTYLLDIKVVVFYGGINIKVHKELLKNECPHIVVGTPERILALARDKDLGLKNVRHFILDECAKMLESLDMRRDVQEIFKLTPHNKQLLEDLRRGWNLHGWIEVAEAMNDEKENYFSSTIVEKSYERVEGAGECGRSTTPDNEALKLIPCASAAQDENAKVSQSCCAQVQKLGKNPSCLCAVMLSNTAKLSGADPKVAITIPKRCNLPNRPVGYKCGRKYISHLLLFWDLFEYS</sequence>
<dbReference type="Gene3D" id="1.10.110.10">
    <property type="entry name" value="Plant lipid-transfer and hydrophobic proteins"/>
    <property type="match status" value="1"/>
</dbReference>
<evidence type="ECO:0000313" key="2">
    <source>
        <dbReference type="EMBL" id="KAG2380823.1"/>
    </source>
</evidence>
<feature type="domain" description="Helicase ATP-binding" evidence="1">
    <location>
        <begin position="14"/>
        <end position="116"/>
    </location>
</feature>
<accession>A0A8T0JST1</accession>
<dbReference type="SMART" id="SM00487">
    <property type="entry name" value="DEXDc"/>
    <property type="match status" value="1"/>
</dbReference>
<dbReference type="InterPro" id="IPR036312">
    <property type="entry name" value="Bifun_inhib/LTP/seed_sf"/>
</dbReference>
<protein>
    <submittedName>
        <fullName evidence="2">DEAD-box ATP-dependent RNA helicase</fullName>
    </submittedName>
</protein>
<dbReference type="SUPFAM" id="SSF47699">
    <property type="entry name" value="Bifunctional inhibitor/lipid-transfer protein/seed storage 2S albumin"/>
    <property type="match status" value="1"/>
</dbReference>
<dbReference type="Proteomes" id="UP000743370">
    <property type="component" value="Unassembled WGS sequence"/>
</dbReference>
<dbReference type="Pfam" id="PF00234">
    <property type="entry name" value="Tryp_alpha_amyl"/>
    <property type="match status" value="1"/>
</dbReference>
<name>A0A8T0JST1_PHAAN</name>
<dbReference type="SUPFAM" id="SSF52540">
    <property type="entry name" value="P-loop containing nucleoside triphosphate hydrolases"/>
    <property type="match status" value="1"/>
</dbReference>
<dbReference type="PROSITE" id="PS51192">
    <property type="entry name" value="HELICASE_ATP_BIND_1"/>
    <property type="match status" value="1"/>
</dbReference>
<dbReference type="AlphaFoldDB" id="A0A8T0JST1"/>
<dbReference type="InterPro" id="IPR027417">
    <property type="entry name" value="P-loop_NTPase"/>
</dbReference>
<keyword evidence="2" id="KW-0067">ATP-binding</keyword>
<evidence type="ECO:0000259" key="1">
    <source>
        <dbReference type="PROSITE" id="PS51192"/>
    </source>
</evidence>
<dbReference type="GO" id="GO:0004386">
    <property type="term" value="F:helicase activity"/>
    <property type="evidence" value="ECO:0007669"/>
    <property type="project" value="UniProtKB-KW"/>
</dbReference>
<dbReference type="GO" id="GO:0005524">
    <property type="term" value="F:ATP binding"/>
    <property type="evidence" value="ECO:0007669"/>
    <property type="project" value="InterPro"/>
</dbReference>
<dbReference type="PANTHER" id="PTHR33122">
    <property type="entry name" value="LIPID BINDING PROTEIN-RELATED"/>
    <property type="match status" value="1"/>
</dbReference>
<keyword evidence="2" id="KW-0347">Helicase</keyword>
<dbReference type="Pfam" id="PF00270">
    <property type="entry name" value="DEAD"/>
    <property type="match status" value="1"/>
</dbReference>
<dbReference type="PANTHER" id="PTHR33122:SF4">
    <property type="entry name" value="OS04G0415800 PROTEIN"/>
    <property type="match status" value="1"/>
</dbReference>
<dbReference type="InterPro" id="IPR011545">
    <property type="entry name" value="DEAD/DEAH_box_helicase_dom"/>
</dbReference>
<evidence type="ECO:0000313" key="3">
    <source>
        <dbReference type="Proteomes" id="UP000743370"/>
    </source>
</evidence>
<gene>
    <name evidence="2" type="ORF">HKW66_Vig0201960</name>
</gene>
<keyword evidence="2" id="KW-0378">Hydrolase</keyword>
<dbReference type="CDD" id="cd00010">
    <property type="entry name" value="AAI_LTSS"/>
    <property type="match status" value="1"/>
</dbReference>
<dbReference type="Gene3D" id="3.40.50.300">
    <property type="entry name" value="P-loop containing nucleotide triphosphate hydrolases"/>
    <property type="match status" value="1"/>
</dbReference>
<keyword evidence="2" id="KW-0547">Nucleotide-binding</keyword>
<dbReference type="InterPro" id="IPR016140">
    <property type="entry name" value="Bifunc_inhib/LTP/seed_store"/>
</dbReference>
<organism evidence="2 3">
    <name type="scientific">Phaseolus angularis</name>
    <name type="common">Azuki bean</name>
    <name type="synonym">Vigna angularis</name>
    <dbReference type="NCBI Taxonomy" id="3914"/>
    <lineage>
        <taxon>Eukaryota</taxon>
        <taxon>Viridiplantae</taxon>
        <taxon>Streptophyta</taxon>
        <taxon>Embryophyta</taxon>
        <taxon>Tracheophyta</taxon>
        <taxon>Spermatophyta</taxon>
        <taxon>Magnoliopsida</taxon>
        <taxon>eudicotyledons</taxon>
        <taxon>Gunneridae</taxon>
        <taxon>Pentapetalae</taxon>
        <taxon>rosids</taxon>
        <taxon>fabids</taxon>
        <taxon>Fabales</taxon>
        <taxon>Fabaceae</taxon>
        <taxon>Papilionoideae</taxon>
        <taxon>50 kb inversion clade</taxon>
        <taxon>NPAAA clade</taxon>
        <taxon>indigoferoid/millettioid clade</taxon>
        <taxon>Phaseoleae</taxon>
        <taxon>Vigna</taxon>
    </lineage>
</organism>
<reference evidence="2 3" key="1">
    <citation type="submission" date="2020-05" db="EMBL/GenBank/DDBJ databases">
        <title>Vigna angularis (adzuki bean) Var. LongXiaoDou No. 4 denovo assembly.</title>
        <authorList>
            <person name="Xiang H."/>
        </authorList>
    </citation>
    <scope>NUCLEOTIDE SEQUENCE [LARGE SCALE GENOMIC DNA]</scope>
    <source>
        <tissue evidence="2">Leaf</tissue>
    </source>
</reference>
<dbReference type="GO" id="GO:0005504">
    <property type="term" value="F:fatty acid binding"/>
    <property type="evidence" value="ECO:0007669"/>
    <property type="project" value="InterPro"/>
</dbReference>
<dbReference type="GO" id="GO:0003676">
    <property type="term" value="F:nucleic acid binding"/>
    <property type="evidence" value="ECO:0007669"/>
    <property type="project" value="InterPro"/>
</dbReference>
<dbReference type="SMART" id="SM00499">
    <property type="entry name" value="AAI"/>
    <property type="match status" value="1"/>
</dbReference>
<dbReference type="InterPro" id="IPR014001">
    <property type="entry name" value="Helicase_ATP-bd"/>
</dbReference>
<dbReference type="InterPro" id="IPR039265">
    <property type="entry name" value="DIR1-like"/>
</dbReference>